<accession>A0A517MD77</accession>
<evidence type="ECO:0000313" key="3">
    <source>
        <dbReference type="Proteomes" id="UP000320672"/>
    </source>
</evidence>
<dbReference type="AlphaFoldDB" id="A0A517MD77"/>
<protein>
    <submittedName>
        <fullName evidence="2">Uncharacterized protein</fullName>
    </submittedName>
</protein>
<evidence type="ECO:0000256" key="1">
    <source>
        <dbReference type="SAM" id="MobiDB-lite"/>
    </source>
</evidence>
<proteinExistence type="predicted"/>
<dbReference type="Proteomes" id="UP000320672">
    <property type="component" value="Chromosome"/>
</dbReference>
<reference evidence="2 3" key="1">
    <citation type="submission" date="2019-02" db="EMBL/GenBank/DDBJ databases">
        <title>Deep-cultivation of Planctomycetes and their phenomic and genomic characterization uncovers novel biology.</title>
        <authorList>
            <person name="Wiegand S."/>
            <person name="Jogler M."/>
            <person name="Boedeker C."/>
            <person name="Pinto D."/>
            <person name="Vollmers J."/>
            <person name="Rivas-Marin E."/>
            <person name="Kohn T."/>
            <person name="Peeters S.H."/>
            <person name="Heuer A."/>
            <person name="Rast P."/>
            <person name="Oberbeckmann S."/>
            <person name="Bunk B."/>
            <person name="Jeske O."/>
            <person name="Meyerdierks A."/>
            <person name="Storesund J.E."/>
            <person name="Kallscheuer N."/>
            <person name="Luecker S."/>
            <person name="Lage O.M."/>
            <person name="Pohl T."/>
            <person name="Merkel B.J."/>
            <person name="Hornburger P."/>
            <person name="Mueller R.-W."/>
            <person name="Bruemmer F."/>
            <person name="Labrenz M."/>
            <person name="Spormann A.M."/>
            <person name="Op den Camp H."/>
            <person name="Overmann J."/>
            <person name="Amann R."/>
            <person name="Jetten M.S.M."/>
            <person name="Mascher T."/>
            <person name="Medema M.H."/>
            <person name="Devos D.P."/>
            <person name="Kaster A.-K."/>
            <person name="Ovreas L."/>
            <person name="Rohde M."/>
            <person name="Galperin M.Y."/>
            <person name="Jogler C."/>
        </authorList>
    </citation>
    <scope>NUCLEOTIDE SEQUENCE [LARGE SCALE GENOMIC DNA]</scope>
    <source>
        <strain evidence="2 3">FF011L</strain>
    </source>
</reference>
<keyword evidence="3" id="KW-1185">Reference proteome</keyword>
<dbReference type="KEGG" id="rml:FF011L_15840"/>
<evidence type="ECO:0000313" key="2">
    <source>
        <dbReference type="EMBL" id="QDS92835.1"/>
    </source>
</evidence>
<dbReference type="RefSeq" id="WP_145351025.1">
    <property type="nucleotide sequence ID" value="NZ_CP036262.1"/>
</dbReference>
<sequence length="70" mass="7316">MMTTLHHVAVASLCIAIATIVGCDGSADLTEDSTRLEVEVPKVEIGEEPVDMDLGTDDDVDIDTPVSGDS</sequence>
<name>A0A517MD77_9BACT</name>
<feature type="compositionally biased region" description="Acidic residues" evidence="1">
    <location>
        <begin position="46"/>
        <end position="62"/>
    </location>
</feature>
<gene>
    <name evidence="2" type="ORF">FF011L_15840</name>
</gene>
<feature type="region of interest" description="Disordered" evidence="1">
    <location>
        <begin position="43"/>
        <end position="70"/>
    </location>
</feature>
<organism evidence="2 3">
    <name type="scientific">Roseimaritima multifibrata</name>
    <dbReference type="NCBI Taxonomy" id="1930274"/>
    <lineage>
        <taxon>Bacteria</taxon>
        <taxon>Pseudomonadati</taxon>
        <taxon>Planctomycetota</taxon>
        <taxon>Planctomycetia</taxon>
        <taxon>Pirellulales</taxon>
        <taxon>Pirellulaceae</taxon>
        <taxon>Roseimaritima</taxon>
    </lineage>
</organism>
<dbReference type="EMBL" id="CP036262">
    <property type="protein sequence ID" value="QDS92835.1"/>
    <property type="molecule type" value="Genomic_DNA"/>
</dbReference>